<accession>A0A8J6FV19</accession>
<dbReference type="EMBL" id="WNTK01000001">
    <property type="protein sequence ID" value="KAG9494607.1"/>
    <property type="molecule type" value="Genomic_DNA"/>
</dbReference>
<dbReference type="AlphaFoldDB" id="A0A8J6FV19"/>
<evidence type="ECO:0000313" key="2">
    <source>
        <dbReference type="Proteomes" id="UP000770717"/>
    </source>
</evidence>
<gene>
    <name evidence="1" type="ORF">GDO78_002115</name>
</gene>
<keyword evidence="2" id="KW-1185">Reference proteome</keyword>
<proteinExistence type="predicted"/>
<sequence>MPVEAYKRTEITIWVHPITASGEESRLRSSILAVSGSSGCWKPTDQHSSPIQRTYKSVININDDIFVARTYCTYRSMLHANKHLRRSRTCFIWLITSHPVPHV</sequence>
<comment type="caution">
    <text evidence="1">The sequence shown here is derived from an EMBL/GenBank/DDBJ whole genome shotgun (WGS) entry which is preliminary data.</text>
</comment>
<protein>
    <submittedName>
        <fullName evidence="1">Uncharacterized protein</fullName>
    </submittedName>
</protein>
<evidence type="ECO:0000313" key="1">
    <source>
        <dbReference type="EMBL" id="KAG9494607.1"/>
    </source>
</evidence>
<dbReference type="Proteomes" id="UP000770717">
    <property type="component" value="Unassembled WGS sequence"/>
</dbReference>
<name>A0A8J6FV19_ELECQ</name>
<reference evidence="1" key="1">
    <citation type="thesis" date="2020" institute="ProQuest LLC" country="789 East Eisenhower Parkway, Ann Arbor, MI, USA">
        <title>Comparative Genomics and Chromosome Evolution.</title>
        <authorList>
            <person name="Mudd A.B."/>
        </authorList>
    </citation>
    <scope>NUCLEOTIDE SEQUENCE</scope>
    <source>
        <strain evidence="1">HN-11 Male</strain>
        <tissue evidence="1">Kidney and liver</tissue>
    </source>
</reference>
<organism evidence="1 2">
    <name type="scientific">Eleutherodactylus coqui</name>
    <name type="common">Puerto Rican coqui</name>
    <dbReference type="NCBI Taxonomy" id="57060"/>
    <lineage>
        <taxon>Eukaryota</taxon>
        <taxon>Metazoa</taxon>
        <taxon>Chordata</taxon>
        <taxon>Craniata</taxon>
        <taxon>Vertebrata</taxon>
        <taxon>Euteleostomi</taxon>
        <taxon>Amphibia</taxon>
        <taxon>Batrachia</taxon>
        <taxon>Anura</taxon>
        <taxon>Neobatrachia</taxon>
        <taxon>Hyloidea</taxon>
        <taxon>Eleutherodactylidae</taxon>
        <taxon>Eleutherodactylinae</taxon>
        <taxon>Eleutherodactylus</taxon>
        <taxon>Eleutherodactylus</taxon>
    </lineage>
</organism>